<dbReference type="EC" id="3.2.1.51" evidence="3"/>
<dbReference type="KEGG" id="ttf:THTE_4199"/>
<dbReference type="InterPro" id="IPR057739">
    <property type="entry name" value="Glyco_hydro_29_N"/>
</dbReference>
<name>A0A286RLG1_9BACT</name>
<dbReference type="PRINTS" id="PR00741">
    <property type="entry name" value="GLHYDRLASE29"/>
</dbReference>
<dbReference type="AlphaFoldDB" id="A0A286RLG1"/>
<evidence type="ECO:0000313" key="9">
    <source>
        <dbReference type="Proteomes" id="UP000215086"/>
    </source>
</evidence>
<dbReference type="OrthoDB" id="9760597at2"/>
<reference evidence="8 9" key="1">
    <citation type="journal article" name="Front. Microbiol.">
        <title>Sugar Metabolism of the First Thermophilic Planctomycete Thermogutta terrifontis: Comparative Genomic and Transcriptomic Approaches.</title>
        <authorList>
            <person name="Elcheninov A.G."/>
            <person name="Menzel P."/>
            <person name="Gudbergsdottir S.R."/>
            <person name="Slesarev A.I."/>
            <person name="Kadnikov V.V."/>
            <person name="Krogh A."/>
            <person name="Bonch-Osmolovskaya E.A."/>
            <person name="Peng X."/>
            <person name="Kublanov I.V."/>
        </authorList>
    </citation>
    <scope>NUCLEOTIDE SEQUENCE [LARGE SCALE GENOMIC DNA]</scope>
    <source>
        <strain evidence="8 9">R1</strain>
    </source>
</reference>
<dbReference type="InterPro" id="IPR016286">
    <property type="entry name" value="FUC_metazoa-typ"/>
</dbReference>
<dbReference type="Proteomes" id="UP000215086">
    <property type="component" value="Chromosome"/>
</dbReference>
<dbReference type="PANTHER" id="PTHR10030">
    <property type="entry name" value="ALPHA-L-FUCOSIDASE"/>
    <property type="match status" value="1"/>
</dbReference>
<evidence type="ECO:0000313" key="8">
    <source>
        <dbReference type="EMBL" id="ASV76800.1"/>
    </source>
</evidence>
<dbReference type="InterPro" id="IPR013780">
    <property type="entry name" value="Glyco_hydro_b"/>
</dbReference>
<protein>
    <recommendedName>
        <fullName evidence="3">alpha-L-fucosidase</fullName>
        <ecNumber evidence="3">3.2.1.51</ecNumber>
    </recommendedName>
</protein>
<dbReference type="GO" id="GO:0004560">
    <property type="term" value="F:alpha-L-fucosidase activity"/>
    <property type="evidence" value="ECO:0007669"/>
    <property type="project" value="UniProtKB-EC"/>
</dbReference>
<evidence type="ECO:0000256" key="1">
    <source>
        <dbReference type="ARBA" id="ARBA00004071"/>
    </source>
</evidence>
<accession>A0A286RLG1</accession>
<dbReference type="Gene3D" id="2.60.40.1180">
    <property type="entry name" value="Golgi alpha-mannosidase II"/>
    <property type="match status" value="1"/>
</dbReference>
<keyword evidence="5 8" id="KW-0378">Hydrolase</keyword>
<dbReference type="Pfam" id="PF00754">
    <property type="entry name" value="F5_F8_type_C"/>
    <property type="match status" value="1"/>
</dbReference>
<sequence length="584" mass="66358">MRLGYALVFLGLMACAKGMGIFSPPCLAEESQFEWTPPPESLARWRAMRFGMFIHWGPVSIKGTEIGWSRGAQVPIEEYDNLYKQFNPVNFNADEWVAIAKEAGMKYLVITSKHHDGFCLWDSEYTDYDIMSTPFKRDVLKELSEACRRQGIVFCTYHSICDWYHPDYPLGSPGGRTRKPNPNMERYVQYLHNQTAEIIRKYGPLGVMWFDGEWEEPWTHAHGLALYKHIRTLQPDILINNRVDKGRRGMEGNTEGPDFVGDFDTPEQRVGTFNRERPWETCMTICRQWAWKPNDELKSLSQCLQILLRTVGGDGNLLLNVGPMPDGQIEPRQVERLREIGAWLKKYGDGVYGTRGGPFKPGSWVASTCKDNKIYVFIFNWPQQGPLVLPPINQKVLAAVVRTGGDLKIEQTNTHLAVNLPPEQRDPLVTVLELTVEGQAFDIPPVAVPSLSGALSAGKPAKASNVFQKRVTQFGPQMAVDDNPETRWATDAGTHAAWLEVDLQRPCRVNRAVIEEAYAPRVQEFQIEYAEGDQWIPCFKGSRIGEHAEFRFSEVMAQRFRLNILKATEGPTIGEFQLFGREQK</sequence>
<dbReference type="GO" id="GO:0016139">
    <property type="term" value="P:glycoside catabolic process"/>
    <property type="evidence" value="ECO:0007669"/>
    <property type="project" value="TreeGrafter"/>
</dbReference>
<keyword evidence="4" id="KW-0732">Signal</keyword>
<comment type="similarity">
    <text evidence="2">Belongs to the glycosyl hydrolase 29 family.</text>
</comment>
<dbReference type="SUPFAM" id="SSF51445">
    <property type="entry name" value="(Trans)glycosidases"/>
    <property type="match status" value="1"/>
</dbReference>
<dbReference type="InterPro" id="IPR000421">
    <property type="entry name" value="FA58C"/>
</dbReference>
<dbReference type="GO" id="GO:0005764">
    <property type="term" value="C:lysosome"/>
    <property type="evidence" value="ECO:0007669"/>
    <property type="project" value="TreeGrafter"/>
</dbReference>
<evidence type="ECO:0000256" key="4">
    <source>
        <dbReference type="ARBA" id="ARBA00022729"/>
    </source>
</evidence>
<dbReference type="Gene3D" id="3.20.20.80">
    <property type="entry name" value="Glycosidases"/>
    <property type="match status" value="1"/>
</dbReference>
<dbReference type="PROSITE" id="PS50022">
    <property type="entry name" value="FA58C_3"/>
    <property type="match status" value="1"/>
</dbReference>
<dbReference type="SUPFAM" id="SSF49785">
    <property type="entry name" value="Galactose-binding domain-like"/>
    <property type="match status" value="1"/>
</dbReference>
<dbReference type="Pfam" id="PF01120">
    <property type="entry name" value="Alpha_L_fucos"/>
    <property type="match status" value="1"/>
</dbReference>
<evidence type="ECO:0000256" key="5">
    <source>
        <dbReference type="ARBA" id="ARBA00022801"/>
    </source>
</evidence>
<dbReference type="SMART" id="SM00812">
    <property type="entry name" value="Alpha_L_fucos"/>
    <property type="match status" value="1"/>
</dbReference>
<dbReference type="InterPro" id="IPR000933">
    <property type="entry name" value="Glyco_hydro_29"/>
</dbReference>
<dbReference type="RefSeq" id="WP_095416506.1">
    <property type="nucleotide sequence ID" value="NZ_CP018477.1"/>
</dbReference>
<dbReference type="GO" id="GO:0006004">
    <property type="term" value="P:fucose metabolic process"/>
    <property type="evidence" value="ECO:0007669"/>
    <property type="project" value="InterPro"/>
</dbReference>
<comment type="function">
    <text evidence="1">Alpha-L-fucosidase is responsible for hydrolyzing the alpha-1,6-linked fucose joined to the reducing-end N-acetylglucosamine of the carbohydrate moieties of glycoproteins.</text>
</comment>
<organism evidence="8 9">
    <name type="scientific">Thermogutta terrifontis</name>
    <dbReference type="NCBI Taxonomy" id="1331910"/>
    <lineage>
        <taxon>Bacteria</taxon>
        <taxon>Pseudomonadati</taxon>
        <taxon>Planctomycetota</taxon>
        <taxon>Planctomycetia</taxon>
        <taxon>Pirellulales</taxon>
        <taxon>Thermoguttaceae</taxon>
        <taxon>Thermogutta</taxon>
    </lineage>
</organism>
<evidence type="ECO:0000256" key="2">
    <source>
        <dbReference type="ARBA" id="ARBA00007951"/>
    </source>
</evidence>
<gene>
    <name evidence="8" type="ORF">THTE_4199</name>
</gene>
<evidence type="ECO:0000259" key="7">
    <source>
        <dbReference type="PROSITE" id="PS50022"/>
    </source>
</evidence>
<proteinExistence type="inferred from homology"/>
<dbReference type="InterPro" id="IPR008979">
    <property type="entry name" value="Galactose-bd-like_sf"/>
</dbReference>
<keyword evidence="6 8" id="KW-0326">Glycosidase</keyword>
<dbReference type="PROSITE" id="PS51257">
    <property type="entry name" value="PROKAR_LIPOPROTEIN"/>
    <property type="match status" value="1"/>
</dbReference>
<evidence type="ECO:0000256" key="6">
    <source>
        <dbReference type="ARBA" id="ARBA00023295"/>
    </source>
</evidence>
<dbReference type="InterPro" id="IPR017853">
    <property type="entry name" value="GH"/>
</dbReference>
<keyword evidence="9" id="KW-1185">Reference proteome</keyword>
<dbReference type="Gene3D" id="2.60.120.260">
    <property type="entry name" value="Galactose-binding domain-like"/>
    <property type="match status" value="1"/>
</dbReference>
<feature type="domain" description="F5/8 type C" evidence="7">
    <location>
        <begin position="443"/>
        <end position="581"/>
    </location>
</feature>
<evidence type="ECO:0000256" key="3">
    <source>
        <dbReference type="ARBA" id="ARBA00012662"/>
    </source>
</evidence>
<dbReference type="EMBL" id="CP018477">
    <property type="protein sequence ID" value="ASV76800.1"/>
    <property type="molecule type" value="Genomic_DNA"/>
</dbReference>
<dbReference type="PANTHER" id="PTHR10030:SF37">
    <property type="entry name" value="ALPHA-L-FUCOSIDASE-RELATED"/>
    <property type="match status" value="1"/>
</dbReference>